<keyword evidence="3" id="KW-1185">Reference proteome</keyword>
<reference evidence="2 3" key="1">
    <citation type="submission" date="2024-02" db="EMBL/GenBank/DDBJ databases">
        <authorList>
            <person name="Chen Y."/>
            <person name="Shah S."/>
            <person name="Dougan E. K."/>
            <person name="Thang M."/>
            <person name="Chan C."/>
        </authorList>
    </citation>
    <scope>NUCLEOTIDE SEQUENCE [LARGE SCALE GENOMIC DNA]</scope>
</reference>
<organism evidence="2 3">
    <name type="scientific">Durusdinium trenchii</name>
    <dbReference type="NCBI Taxonomy" id="1381693"/>
    <lineage>
        <taxon>Eukaryota</taxon>
        <taxon>Sar</taxon>
        <taxon>Alveolata</taxon>
        <taxon>Dinophyceae</taxon>
        <taxon>Suessiales</taxon>
        <taxon>Symbiodiniaceae</taxon>
        <taxon>Durusdinium</taxon>
    </lineage>
</organism>
<gene>
    <name evidence="2" type="ORF">SCF082_LOCUS18383</name>
</gene>
<sequence length="403" mass="46584">MFIPHPRTSTKVFFHPCFQDREGHRGRKRVAYAEEPPKLPRPLPGFRSTVDSWNRERDRRRVEAKLGLREEGDDTTVFVNEMDEEMVIAIGYRRVLYGDHGPYLEFTYHQMCWEAFTDVLPNKPSHAYYDERWTPDNHVKAYEQRRTVHNRPNPPPGEWSVNNNRYDTGYADYQPGFIYISADCLGISGVPSVPSRPPTSPMRQTFRRRQRGGGKAPKPQPTKASEIQTAHAKLKPIKVLKAASKLKPSGTRRPSGPSKQSRPSGPRPSKQTIGMIDEMKELMKRLDKFNPVKPPKLSCPKRKSFFFSPDESAGGCQGPEFHFRDRERQWRSAWTGSCAFLYRNEPEDLQVFHWKHPRSEEYDSCYRLACKEFCSMHWCLAKTAASSEEWIENGLGLSGQYKV</sequence>
<protein>
    <submittedName>
        <fullName evidence="2">Uncharacterized protein</fullName>
    </submittedName>
</protein>
<dbReference type="Proteomes" id="UP001642464">
    <property type="component" value="Unassembled WGS sequence"/>
</dbReference>
<accession>A0ABP0KNM5</accession>
<comment type="caution">
    <text evidence="2">The sequence shown here is derived from an EMBL/GenBank/DDBJ whole genome shotgun (WGS) entry which is preliminary data.</text>
</comment>
<dbReference type="EMBL" id="CAXAMM010012270">
    <property type="protein sequence ID" value="CAK9028486.1"/>
    <property type="molecule type" value="Genomic_DNA"/>
</dbReference>
<evidence type="ECO:0000313" key="3">
    <source>
        <dbReference type="Proteomes" id="UP001642464"/>
    </source>
</evidence>
<evidence type="ECO:0000256" key="1">
    <source>
        <dbReference type="SAM" id="MobiDB-lite"/>
    </source>
</evidence>
<feature type="region of interest" description="Disordered" evidence="1">
    <location>
        <begin position="191"/>
        <end position="273"/>
    </location>
</feature>
<evidence type="ECO:0000313" key="2">
    <source>
        <dbReference type="EMBL" id="CAK9028486.1"/>
    </source>
</evidence>
<name>A0ABP0KNM5_9DINO</name>
<proteinExistence type="predicted"/>